<dbReference type="GeneID" id="91090422"/>
<keyword evidence="2 4" id="KW-0143">Chaperone</keyword>
<dbReference type="Pfam" id="PF09754">
    <property type="entry name" value="PAC2"/>
    <property type="match status" value="1"/>
</dbReference>
<dbReference type="GO" id="GO:0005634">
    <property type="term" value="C:nucleus"/>
    <property type="evidence" value="ECO:0007669"/>
    <property type="project" value="TreeGrafter"/>
</dbReference>
<dbReference type="EMBL" id="CP143791">
    <property type="protein sequence ID" value="WVN90969.1"/>
    <property type="molecule type" value="Genomic_DNA"/>
</dbReference>
<accession>A0AAJ8JZ44</accession>
<dbReference type="AlphaFoldDB" id="A0AAJ8JZ44"/>
<proteinExistence type="inferred from homology"/>
<evidence type="ECO:0000256" key="1">
    <source>
        <dbReference type="ARBA" id="ARBA00019186"/>
    </source>
</evidence>
<evidence type="ECO:0000313" key="6">
    <source>
        <dbReference type="Proteomes" id="UP000094043"/>
    </source>
</evidence>
<dbReference type="PIRSF" id="PIRSF010044">
    <property type="entry name" value="UCP010044"/>
    <property type="match status" value="1"/>
</dbReference>
<dbReference type="InterPro" id="IPR038389">
    <property type="entry name" value="PSMG2_sf"/>
</dbReference>
<dbReference type="RefSeq" id="XP_066071669.1">
    <property type="nucleotide sequence ID" value="XM_066215572.1"/>
</dbReference>
<evidence type="ECO:0000313" key="5">
    <source>
        <dbReference type="EMBL" id="WVN90969.1"/>
    </source>
</evidence>
<dbReference type="PANTHER" id="PTHR12970">
    <property type="entry name" value="PROTEASOME ASSEMBLY CHAPERONE 2"/>
    <property type="match status" value="1"/>
</dbReference>
<comment type="function">
    <text evidence="4">Involved in 20S proteasome assembly.</text>
</comment>
<dbReference type="InterPro" id="IPR019151">
    <property type="entry name" value="Proteasome_assmbl_chaperone_2"/>
</dbReference>
<reference evidence="5" key="3">
    <citation type="submission" date="2024-01" db="EMBL/GenBank/DDBJ databases">
        <authorList>
            <person name="Coelho M.A."/>
            <person name="David-Palma M."/>
            <person name="Shea T."/>
            <person name="Sun S."/>
            <person name="Cuomo C.A."/>
            <person name="Heitman J."/>
        </authorList>
    </citation>
    <scope>NUCLEOTIDE SEQUENCE</scope>
    <source>
        <strain evidence="5">CBS 7841</strain>
    </source>
</reference>
<reference evidence="5" key="1">
    <citation type="submission" date="2016-06" db="EMBL/GenBank/DDBJ databases">
        <authorList>
            <person name="Cuomo C."/>
            <person name="Litvintseva A."/>
            <person name="Heitman J."/>
            <person name="Chen Y."/>
            <person name="Sun S."/>
            <person name="Springer D."/>
            <person name="Dromer F."/>
            <person name="Young S."/>
            <person name="Zeng Q."/>
            <person name="Chapman S."/>
            <person name="Gujja S."/>
            <person name="Saif S."/>
            <person name="Birren B."/>
        </authorList>
    </citation>
    <scope>NUCLEOTIDE SEQUENCE</scope>
    <source>
        <strain evidence="5">CBS 7841</strain>
    </source>
</reference>
<protein>
    <recommendedName>
        <fullName evidence="1 4">Proteasome assembly chaperone 2</fullName>
    </recommendedName>
</protein>
<dbReference type="Proteomes" id="UP000094043">
    <property type="component" value="Chromosome 8"/>
</dbReference>
<gene>
    <name evidence="5" type="ORF">L203_106214</name>
</gene>
<dbReference type="Gene3D" id="3.40.50.10900">
    <property type="entry name" value="PAC-like subunit"/>
    <property type="match status" value="2"/>
</dbReference>
<dbReference type="PANTHER" id="PTHR12970:SF1">
    <property type="entry name" value="PROTEASOME ASSEMBLY CHAPERONE 2"/>
    <property type="match status" value="1"/>
</dbReference>
<reference evidence="5" key="2">
    <citation type="journal article" date="2022" name="Elife">
        <title>Obligate sexual reproduction of a homothallic fungus closely related to the Cryptococcus pathogenic species complex.</title>
        <authorList>
            <person name="Passer A.R."/>
            <person name="Clancey S.A."/>
            <person name="Shea T."/>
            <person name="David-Palma M."/>
            <person name="Averette A.F."/>
            <person name="Boekhout T."/>
            <person name="Porcel B.M."/>
            <person name="Nowrousian M."/>
            <person name="Cuomo C.A."/>
            <person name="Sun S."/>
            <person name="Heitman J."/>
            <person name="Coelho M.A."/>
        </authorList>
    </citation>
    <scope>NUCLEOTIDE SEQUENCE</scope>
    <source>
        <strain evidence="5">CBS 7841</strain>
    </source>
</reference>
<name>A0AAJ8JZ44_9TREE</name>
<comment type="similarity">
    <text evidence="3 4">Belongs to the PSMG2 family.</text>
</comment>
<dbReference type="KEGG" id="cdep:91090422"/>
<sequence>MPVFYPSQNFSPSSFSNATLILPAVSLGNVPQLTCDLLISSLGLQRVGFTGRGDTVAPFVGQGEHSELVTGGLEVYGQEGSELFVVQQRSPTLKDKKDEHVALVESFIDSYSFGFLLLLTSLDSAHQNDTQLLTPYQRITPPSQSVSASPYLQRLQRIPPLSLAIDSSSHTLPSKDSHYPPFLPAAGLTRRLLSSWSRDEKSIPHGALSVWCVEGDNRGDAKGLTNVVLDILGIANDVELREPTSWKGLFGTTRGWSGGMGADSELYG</sequence>
<dbReference type="GO" id="GO:0005829">
    <property type="term" value="C:cytosol"/>
    <property type="evidence" value="ECO:0007669"/>
    <property type="project" value="TreeGrafter"/>
</dbReference>
<organism evidence="5 6">
    <name type="scientific">Cryptococcus depauperatus CBS 7841</name>
    <dbReference type="NCBI Taxonomy" id="1295531"/>
    <lineage>
        <taxon>Eukaryota</taxon>
        <taxon>Fungi</taxon>
        <taxon>Dikarya</taxon>
        <taxon>Basidiomycota</taxon>
        <taxon>Agaricomycotina</taxon>
        <taxon>Tremellomycetes</taxon>
        <taxon>Tremellales</taxon>
        <taxon>Cryptococcaceae</taxon>
        <taxon>Cryptococcus</taxon>
    </lineage>
</organism>
<dbReference type="InterPro" id="IPR016562">
    <property type="entry name" value="Proteasome_assmbl_chp_2_euk"/>
</dbReference>
<comment type="subunit">
    <text evidence="4">Component of the 20S proteasome chaperone.</text>
</comment>
<keyword evidence="6" id="KW-1185">Reference proteome</keyword>
<evidence type="ECO:0000256" key="4">
    <source>
        <dbReference type="PIRNR" id="PIRNR010044"/>
    </source>
</evidence>
<dbReference type="GO" id="GO:0043248">
    <property type="term" value="P:proteasome assembly"/>
    <property type="evidence" value="ECO:0007669"/>
    <property type="project" value="TreeGrafter"/>
</dbReference>
<evidence type="ECO:0000256" key="3">
    <source>
        <dbReference type="ARBA" id="ARBA00025745"/>
    </source>
</evidence>
<evidence type="ECO:0000256" key="2">
    <source>
        <dbReference type="ARBA" id="ARBA00023186"/>
    </source>
</evidence>